<dbReference type="InterPro" id="IPR046616">
    <property type="entry name" value="DUF6729"/>
</dbReference>
<sequence length="730" mass="83511">MPQGSSIVVADSNENNNNNDNSNNNANNNNSDNDNNHKREQTFMDEYFDMLSKQLRIGRNGCFKYWFFLIATKIILFGSIPNHLIILNMFLRKKSTIPKPSPLKLYKPRVFIWILHLLVPNRKIDCPTCPMTLKSKHLQAQGWATTLIARCICDLTNNFYVISYRYKCPQCFNEKGKPGKKFAGHDQDLMKKSLPESLVLGFPAILTHRSAISNDMMDMMRSCFSNGMGSTPFTNMLTMLHTKRHNVIEFIFILVREELQKLQEKNKTHSITKYISTTYNKTNSKKHSQHLIIKTSMQALSQVLNTYISECFEEFVKIHRKEYDKHTATQPATVLTVDHCYKTCKHIFKLENTKIFKGLLTMTNEFNEIRVQQFVPTSSMDYIKRSVKEISNSLTLCSHPQPKLLFTDKANQDKILDLPVDWSYALHNTNNSKNEALEAINVIAEDKEITVGFYSEWTYNRTTPAWYPTETVQIAYNDINSNVNQVIIVQLSKFKSLPQMLISFLSNANIKKLILEIFGKERDLISRINTSLAEICAVVLGCQSKKGTETPEKAIGEFEGKPISDNHAIVEVTSVLVPGAKLQLCNGTPLSSYVNSREQSGGSSILLIDDPRNQIEIADQTITGEEEECNNDLVDEDDINNDLGYMEVQSVEQHASFMEDQDLKAYGISLLKLRYEKIKKQLSSKNENIPTTRIIVQDVWYALKLISTPKRHSLQVEFERKLTDAVMLLD</sequence>
<dbReference type="Pfam" id="PF20499">
    <property type="entry name" value="DUF6729"/>
    <property type="match status" value="1"/>
</dbReference>
<organism evidence="4 5">
    <name type="scientific">Circinella minor</name>
    <dbReference type="NCBI Taxonomy" id="1195481"/>
    <lineage>
        <taxon>Eukaryota</taxon>
        <taxon>Fungi</taxon>
        <taxon>Fungi incertae sedis</taxon>
        <taxon>Mucoromycota</taxon>
        <taxon>Mucoromycotina</taxon>
        <taxon>Mucoromycetes</taxon>
        <taxon>Mucorales</taxon>
        <taxon>Lichtheimiaceae</taxon>
        <taxon>Circinella</taxon>
    </lineage>
</organism>
<dbReference type="GO" id="GO:0003676">
    <property type="term" value="F:nucleic acid binding"/>
    <property type="evidence" value="ECO:0007669"/>
    <property type="project" value="InterPro"/>
</dbReference>
<dbReference type="Proteomes" id="UP000646827">
    <property type="component" value="Unassembled WGS sequence"/>
</dbReference>
<evidence type="ECO:0000259" key="3">
    <source>
        <dbReference type="Pfam" id="PF20499"/>
    </source>
</evidence>
<keyword evidence="2" id="KW-0812">Transmembrane</keyword>
<dbReference type="InterPro" id="IPR036397">
    <property type="entry name" value="RNaseH_sf"/>
</dbReference>
<gene>
    <name evidence="4" type="ORF">INT45_013232</name>
</gene>
<keyword evidence="2" id="KW-0472">Membrane</keyword>
<evidence type="ECO:0000256" key="1">
    <source>
        <dbReference type="SAM" id="MobiDB-lite"/>
    </source>
</evidence>
<proteinExistence type="predicted"/>
<protein>
    <recommendedName>
        <fullName evidence="3">DUF6729 domain-containing protein</fullName>
    </recommendedName>
</protein>
<reference evidence="4 5" key="1">
    <citation type="submission" date="2020-12" db="EMBL/GenBank/DDBJ databases">
        <title>Metabolic potential, ecology and presence of endohyphal bacteria is reflected in genomic diversity of Mucoromycotina.</title>
        <authorList>
            <person name="Muszewska A."/>
            <person name="Okrasinska A."/>
            <person name="Steczkiewicz K."/>
            <person name="Drgas O."/>
            <person name="Orlowska M."/>
            <person name="Perlinska-Lenart U."/>
            <person name="Aleksandrzak-Piekarczyk T."/>
            <person name="Szatraj K."/>
            <person name="Zielenkiewicz U."/>
            <person name="Pilsyk S."/>
            <person name="Malc E."/>
            <person name="Mieczkowski P."/>
            <person name="Kruszewska J.S."/>
            <person name="Biernat P."/>
            <person name="Pawlowska J."/>
        </authorList>
    </citation>
    <scope>NUCLEOTIDE SEQUENCE [LARGE SCALE GENOMIC DNA]</scope>
    <source>
        <strain evidence="4 5">CBS 142.35</strain>
    </source>
</reference>
<evidence type="ECO:0000256" key="2">
    <source>
        <dbReference type="SAM" id="Phobius"/>
    </source>
</evidence>
<keyword evidence="5" id="KW-1185">Reference proteome</keyword>
<accession>A0A8H7RUV5</accession>
<evidence type="ECO:0000313" key="4">
    <source>
        <dbReference type="EMBL" id="KAG2216642.1"/>
    </source>
</evidence>
<comment type="caution">
    <text evidence="4">The sequence shown here is derived from an EMBL/GenBank/DDBJ whole genome shotgun (WGS) entry which is preliminary data.</text>
</comment>
<evidence type="ECO:0000313" key="5">
    <source>
        <dbReference type="Proteomes" id="UP000646827"/>
    </source>
</evidence>
<feature type="region of interest" description="Disordered" evidence="1">
    <location>
        <begin position="11"/>
        <end position="38"/>
    </location>
</feature>
<dbReference type="OrthoDB" id="3038406at2759"/>
<name>A0A8H7RUV5_9FUNG</name>
<dbReference type="Gene3D" id="3.30.420.10">
    <property type="entry name" value="Ribonuclease H-like superfamily/Ribonuclease H"/>
    <property type="match status" value="1"/>
</dbReference>
<dbReference type="AlphaFoldDB" id="A0A8H7RUV5"/>
<keyword evidence="2" id="KW-1133">Transmembrane helix</keyword>
<dbReference type="EMBL" id="JAEPRB010000378">
    <property type="protein sequence ID" value="KAG2216642.1"/>
    <property type="molecule type" value="Genomic_DNA"/>
</dbReference>
<feature type="compositionally biased region" description="Low complexity" evidence="1">
    <location>
        <begin position="11"/>
        <end position="33"/>
    </location>
</feature>
<feature type="transmembrane region" description="Helical" evidence="2">
    <location>
        <begin position="65"/>
        <end position="91"/>
    </location>
</feature>
<feature type="domain" description="DUF6729" evidence="3">
    <location>
        <begin position="95"/>
        <end position="246"/>
    </location>
</feature>